<sequence>MPPGEWPNYQEVVVEEGRSDRAVGVVVYAA</sequence>
<name>A0A2H3U2V1_FUSOX</name>
<proteinExistence type="predicted"/>
<gene>
    <name evidence="1" type="ORF">FRV6_16439</name>
</gene>
<reference evidence="2" key="1">
    <citation type="submission" date="2016-09" db="EMBL/GenBank/DDBJ databases">
        <authorList>
            <person name="Guldener U."/>
        </authorList>
    </citation>
    <scope>NUCLEOTIDE SEQUENCE [LARGE SCALE GENOMIC DNA]</scope>
    <source>
        <strain evidence="2">V64-1</strain>
    </source>
</reference>
<accession>A0A2H3U2V1</accession>
<evidence type="ECO:0000313" key="1">
    <source>
        <dbReference type="EMBL" id="SCO92311.1"/>
    </source>
</evidence>
<protein>
    <submittedName>
        <fullName evidence="1">Uncharacterized protein</fullName>
    </submittedName>
</protein>
<dbReference type="AlphaFoldDB" id="A0A2H3U2V1"/>
<dbReference type="EMBL" id="FMJY01000010">
    <property type="protein sequence ID" value="SCO92311.1"/>
    <property type="molecule type" value="Genomic_DNA"/>
</dbReference>
<dbReference type="Proteomes" id="UP000219369">
    <property type="component" value="Unassembled WGS sequence"/>
</dbReference>
<organism evidence="1 2">
    <name type="scientific">Fusarium oxysporum</name>
    <name type="common">Fusarium vascular wilt</name>
    <dbReference type="NCBI Taxonomy" id="5507"/>
    <lineage>
        <taxon>Eukaryota</taxon>
        <taxon>Fungi</taxon>
        <taxon>Dikarya</taxon>
        <taxon>Ascomycota</taxon>
        <taxon>Pezizomycotina</taxon>
        <taxon>Sordariomycetes</taxon>
        <taxon>Hypocreomycetidae</taxon>
        <taxon>Hypocreales</taxon>
        <taxon>Nectriaceae</taxon>
        <taxon>Fusarium</taxon>
        <taxon>Fusarium oxysporum species complex</taxon>
    </lineage>
</organism>
<evidence type="ECO:0000313" key="2">
    <source>
        <dbReference type="Proteomes" id="UP000219369"/>
    </source>
</evidence>